<dbReference type="InterPro" id="IPR000873">
    <property type="entry name" value="AMP-dep_synth/lig_dom"/>
</dbReference>
<comment type="caution">
    <text evidence="17">The sequence shown here is derived from an EMBL/GenBank/DDBJ whole genome shotgun (WGS) entry which is preliminary data.</text>
</comment>
<evidence type="ECO:0000256" key="3">
    <source>
        <dbReference type="ARBA" id="ARBA00005005"/>
    </source>
</evidence>
<comment type="cofactor">
    <cofactor evidence="1">
        <name>Mg(2+)</name>
        <dbReference type="ChEBI" id="CHEBI:18420"/>
    </cofactor>
</comment>
<keyword evidence="11" id="KW-0472">Membrane</keyword>
<reference evidence="17 18" key="1">
    <citation type="submission" date="2016-03" db="EMBL/GenBank/DDBJ databases">
        <title>Genome sequence of Variovorax paradoxus KB5.</title>
        <authorList>
            <person name="Jeong H."/>
            <person name="Hong C.E."/>
            <person name="Jo S.H."/>
            <person name="Park J.M."/>
        </authorList>
    </citation>
    <scope>NUCLEOTIDE SEQUENCE [LARGE SCALE GENOMIC DNA]</scope>
    <source>
        <strain evidence="17 18">KB5</strain>
    </source>
</reference>
<dbReference type="Pfam" id="PF00501">
    <property type="entry name" value="AMP-binding"/>
    <property type="match status" value="1"/>
</dbReference>
<dbReference type="Proteomes" id="UP000077852">
    <property type="component" value="Unassembled WGS sequence"/>
</dbReference>
<evidence type="ECO:0000313" key="18">
    <source>
        <dbReference type="Proteomes" id="UP000077852"/>
    </source>
</evidence>
<dbReference type="Pfam" id="PF13193">
    <property type="entry name" value="AMP-binding_C"/>
    <property type="match status" value="1"/>
</dbReference>
<keyword evidence="9" id="KW-0460">Magnesium</keyword>
<evidence type="ECO:0000256" key="7">
    <source>
        <dbReference type="ARBA" id="ARBA00022832"/>
    </source>
</evidence>
<evidence type="ECO:0000259" key="15">
    <source>
        <dbReference type="Pfam" id="PF00501"/>
    </source>
</evidence>
<dbReference type="Gene3D" id="3.30.300.30">
    <property type="match status" value="1"/>
</dbReference>
<evidence type="ECO:0000256" key="2">
    <source>
        <dbReference type="ARBA" id="ARBA00004170"/>
    </source>
</evidence>
<dbReference type="GO" id="GO:0005524">
    <property type="term" value="F:ATP binding"/>
    <property type="evidence" value="ECO:0007669"/>
    <property type="project" value="UniProtKB-KW"/>
</dbReference>
<dbReference type="PANTHER" id="PTHR43767">
    <property type="entry name" value="LONG-CHAIN-FATTY-ACID--COA LIGASE"/>
    <property type="match status" value="1"/>
</dbReference>
<dbReference type="PROSITE" id="PS00455">
    <property type="entry name" value="AMP_BINDING"/>
    <property type="match status" value="1"/>
</dbReference>
<evidence type="ECO:0000313" key="17">
    <source>
        <dbReference type="EMBL" id="OAK58605.1"/>
    </source>
</evidence>
<dbReference type="InterPro" id="IPR025110">
    <property type="entry name" value="AMP-bd_C"/>
</dbReference>
<comment type="similarity">
    <text evidence="4">Belongs to the ATP-dependent AMP-binding enzyme family.</text>
</comment>
<dbReference type="EMBL" id="LVHG01000079">
    <property type="protein sequence ID" value="OAK58605.1"/>
    <property type="molecule type" value="Genomic_DNA"/>
</dbReference>
<keyword evidence="5 17" id="KW-0436">Ligase</keyword>
<protein>
    <recommendedName>
        <fullName evidence="13">Long-chain-fatty-acid--CoA ligase</fullName>
        <ecNumber evidence="12">6.2.1.3</ecNumber>
    </recommendedName>
    <alternativeName>
        <fullName evidence="14">Long-chain acyl-CoA synthetase</fullName>
    </alternativeName>
</protein>
<evidence type="ECO:0000256" key="12">
    <source>
        <dbReference type="ARBA" id="ARBA00026121"/>
    </source>
</evidence>
<organism evidence="17 18">
    <name type="scientific">Variovorax paradoxus</name>
    <dbReference type="NCBI Taxonomy" id="34073"/>
    <lineage>
        <taxon>Bacteria</taxon>
        <taxon>Pseudomonadati</taxon>
        <taxon>Pseudomonadota</taxon>
        <taxon>Betaproteobacteria</taxon>
        <taxon>Burkholderiales</taxon>
        <taxon>Comamonadaceae</taxon>
        <taxon>Variovorax</taxon>
    </lineage>
</organism>
<comment type="pathway">
    <text evidence="3">Lipid metabolism; fatty acid beta-oxidation.</text>
</comment>
<proteinExistence type="inferred from homology"/>
<evidence type="ECO:0000256" key="13">
    <source>
        <dbReference type="ARBA" id="ARBA00039545"/>
    </source>
</evidence>
<evidence type="ECO:0000256" key="5">
    <source>
        <dbReference type="ARBA" id="ARBA00022598"/>
    </source>
</evidence>
<evidence type="ECO:0000256" key="11">
    <source>
        <dbReference type="ARBA" id="ARBA00023136"/>
    </source>
</evidence>
<evidence type="ECO:0000256" key="4">
    <source>
        <dbReference type="ARBA" id="ARBA00006432"/>
    </source>
</evidence>
<dbReference type="NCBIfam" id="NF005463">
    <property type="entry name" value="PRK07059.1"/>
    <property type="match status" value="1"/>
</dbReference>
<dbReference type="Gene3D" id="3.40.50.12780">
    <property type="entry name" value="N-terminal domain of ligase-like"/>
    <property type="match status" value="1"/>
</dbReference>
<dbReference type="EC" id="6.2.1.3" evidence="12"/>
<dbReference type="GO" id="GO:0016020">
    <property type="term" value="C:membrane"/>
    <property type="evidence" value="ECO:0007669"/>
    <property type="project" value="UniProtKB-SubCell"/>
</dbReference>
<gene>
    <name evidence="17" type="ORF">A3K87_28760</name>
</gene>
<dbReference type="InterPro" id="IPR045851">
    <property type="entry name" value="AMP-bd_C_sf"/>
</dbReference>
<keyword evidence="7" id="KW-0276">Fatty acid metabolism</keyword>
<dbReference type="InterPro" id="IPR050237">
    <property type="entry name" value="ATP-dep_AMP-bd_enzyme"/>
</dbReference>
<dbReference type="InterPro" id="IPR020845">
    <property type="entry name" value="AMP-binding_CS"/>
</dbReference>
<dbReference type="PANTHER" id="PTHR43767:SF8">
    <property type="entry name" value="LONG-CHAIN-FATTY-ACID--COA LIGASE"/>
    <property type="match status" value="1"/>
</dbReference>
<evidence type="ECO:0000256" key="10">
    <source>
        <dbReference type="ARBA" id="ARBA00023098"/>
    </source>
</evidence>
<dbReference type="RefSeq" id="WP_081270759.1">
    <property type="nucleotide sequence ID" value="NZ_LVHG01000079.1"/>
</dbReference>
<evidence type="ECO:0000256" key="6">
    <source>
        <dbReference type="ARBA" id="ARBA00022741"/>
    </source>
</evidence>
<keyword evidence="10" id="KW-0443">Lipid metabolism</keyword>
<evidence type="ECO:0000256" key="9">
    <source>
        <dbReference type="ARBA" id="ARBA00022842"/>
    </source>
</evidence>
<feature type="domain" description="AMP-binding enzyme C-terminal" evidence="16">
    <location>
        <begin position="474"/>
        <end position="548"/>
    </location>
</feature>
<evidence type="ECO:0000256" key="14">
    <source>
        <dbReference type="ARBA" id="ARBA00042773"/>
    </source>
</evidence>
<dbReference type="FunFam" id="3.30.300.30:FF:000006">
    <property type="entry name" value="Long-chain-fatty-acid--CoA ligase FadD"/>
    <property type="match status" value="1"/>
</dbReference>
<dbReference type="GO" id="GO:0004467">
    <property type="term" value="F:long-chain fatty acid-CoA ligase activity"/>
    <property type="evidence" value="ECO:0007669"/>
    <property type="project" value="UniProtKB-EC"/>
</dbReference>
<evidence type="ECO:0000256" key="1">
    <source>
        <dbReference type="ARBA" id="ARBA00001946"/>
    </source>
</evidence>
<dbReference type="CDD" id="cd05936">
    <property type="entry name" value="FC-FACS_FadD_like"/>
    <property type="match status" value="1"/>
</dbReference>
<dbReference type="AlphaFoldDB" id="A0AA91DIJ3"/>
<feature type="domain" description="AMP-dependent synthetase/ligase" evidence="15">
    <location>
        <begin position="31"/>
        <end position="423"/>
    </location>
</feature>
<comment type="subcellular location">
    <subcellularLocation>
        <location evidence="2">Membrane</location>
        <topology evidence="2">Peripheral membrane protein</topology>
    </subcellularLocation>
</comment>
<dbReference type="InterPro" id="IPR042099">
    <property type="entry name" value="ANL_N_sf"/>
</dbReference>
<name>A0AA91DIJ3_VARPD</name>
<accession>A0AA91DIJ3</accession>
<dbReference type="FunFam" id="3.40.50.12780:FF:000003">
    <property type="entry name" value="Long-chain-fatty-acid--CoA ligase FadD"/>
    <property type="match status" value="1"/>
</dbReference>
<sequence length="559" mass="60620">MTDRPWLSSYPQGVPADIDASHYPSLVALMEESFSKYADRTAYSFMGKDISYGETDRQSKAFAAYLQGLGLVKGDRVAAMMPNCPQYPIAVAAILRAGLILVNVNPLYTPRELEHQLKDSGAKAIVIMENFGTTLQQCIASTPIKHIVLASMGDRLGFLKGALVNYVVRNVKKLVPHFSLPGAVRFNDALDKGASGSLKPAAIGPDDVAVLQYTGGTTGVSKGAVLLHRNVIANVLQSEAWNEPAMAKVPANEQPTGVCALPLYHIFAFTVGMMLSMRTGGKLILIPNPRDIPAVLKELSKHTIHSFPAVNTLFNGLANHPDFNTVNWKNLKISVGGGMAVQAAVAKLWLEKTGCPICEGYGLSETSPSTTCNPTNSTAYTGTIGLPLPSTWLKLLDDEGNEVPMGERGEIAIKGPQVMAGYWQRPDETAKVMTPDGYFKSGDIGVVDERGYFKVVDRKKDMILVSGFNVYPNEVEDVVALIPGVLECAAVGVPDEKTGEAVKLVIVKKDPSLTEAQVREYCRANLTGYKQPRIVEFRTDMPKTPVGKILRRELRDAKK</sequence>
<evidence type="ECO:0000259" key="16">
    <source>
        <dbReference type="Pfam" id="PF13193"/>
    </source>
</evidence>
<keyword evidence="8" id="KW-0067">ATP-binding</keyword>
<evidence type="ECO:0000256" key="8">
    <source>
        <dbReference type="ARBA" id="ARBA00022840"/>
    </source>
</evidence>
<keyword evidence="6" id="KW-0547">Nucleotide-binding</keyword>
<dbReference type="SUPFAM" id="SSF56801">
    <property type="entry name" value="Acetyl-CoA synthetase-like"/>
    <property type="match status" value="1"/>
</dbReference>